<dbReference type="GO" id="GO:0046872">
    <property type="term" value="F:metal ion binding"/>
    <property type="evidence" value="ECO:0007669"/>
    <property type="project" value="UniProtKB-UniRule"/>
</dbReference>
<dbReference type="GO" id="GO:0016787">
    <property type="term" value="F:hydrolase activity"/>
    <property type="evidence" value="ECO:0007669"/>
    <property type="project" value="UniProtKB-KW"/>
</dbReference>
<evidence type="ECO:0000256" key="6">
    <source>
        <dbReference type="ARBA" id="ARBA00022801"/>
    </source>
</evidence>
<dbReference type="PIRSF" id="PIRSF032582">
    <property type="entry name" value="Cas2"/>
    <property type="match status" value="1"/>
</dbReference>
<comment type="similarity">
    <text evidence="2 9">Belongs to the CRISPR-associated endoribonuclease Cas2 protein family.</text>
</comment>
<evidence type="ECO:0000256" key="4">
    <source>
        <dbReference type="ARBA" id="ARBA00022723"/>
    </source>
</evidence>
<dbReference type="GO" id="GO:0043571">
    <property type="term" value="P:maintenance of CRISPR repeat elements"/>
    <property type="evidence" value="ECO:0007669"/>
    <property type="project" value="UniProtKB-UniRule"/>
</dbReference>
<dbReference type="HAMAP" id="MF_01471">
    <property type="entry name" value="Cas2"/>
    <property type="match status" value="1"/>
</dbReference>
<accession>A0A378VF13</accession>
<evidence type="ECO:0000256" key="7">
    <source>
        <dbReference type="ARBA" id="ARBA00022842"/>
    </source>
</evidence>
<evidence type="ECO:0000313" key="10">
    <source>
        <dbReference type="EMBL" id="SUA16692.1"/>
    </source>
</evidence>
<comment type="function">
    <text evidence="9">CRISPR (clustered regularly interspaced short palindromic repeat), is an adaptive immune system that provides protection against mobile genetic elements (viruses, transposable elements and conjugative plasmids). CRISPR clusters contain sequences complementary to antecedent mobile elements and target invading nucleic acids. CRISPR clusters are transcribed and processed into CRISPR RNA (crRNA). Functions as a ssRNA-specific endoribonuclease. Involved in the integration of spacer DNA into the CRISPR cassette.</text>
</comment>
<keyword evidence="8 9" id="KW-0051">Antiviral defense</keyword>
<dbReference type="EMBL" id="UGRO01000002">
    <property type="protein sequence ID" value="SUA16692.1"/>
    <property type="molecule type" value="Genomic_DNA"/>
</dbReference>
<protein>
    <recommendedName>
        <fullName evidence="9">CRISPR-associated endoribonuclease Cas2</fullName>
        <ecNumber evidence="9">3.1.-.-</ecNumber>
    </recommendedName>
</protein>
<gene>
    <name evidence="9" type="primary">cas2</name>
    <name evidence="10" type="ORF">NCTC10616_00335</name>
</gene>
<dbReference type="AlphaFoldDB" id="A0A378VF13"/>
<dbReference type="InterPro" id="IPR019199">
    <property type="entry name" value="Virulence_VapD/CRISPR_Cas2"/>
</dbReference>
<dbReference type="NCBIfam" id="TIGR01573">
    <property type="entry name" value="cas2"/>
    <property type="match status" value="1"/>
</dbReference>
<comment type="cofactor">
    <cofactor evidence="1 9">
        <name>Mg(2+)</name>
        <dbReference type="ChEBI" id="CHEBI:18420"/>
    </cofactor>
</comment>
<feature type="binding site" evidence="9">
    <location>
        <position position="24"/>
    </location>
    <ligand>
        <name>Mg(2+)</name>
        <dbReference type="ChEBI" id="CHEBI:18420"/>
        <note>catalytic</note>
    </ligand>
</feature>
<evidence type="ECO:0000256" key="5">
    <source>
        <dbReference type="ARBA" id="ARBA00022759"/>
    </source>
</evidence>
<proteinExistence type="inferred from homology"/>
<dbReference type="EC" id="3.1.-.-" evidence="9"/>
<dbReference type="Gene3D" id="3.30.70.240">
    <property type="match status" value="1"/>
</dbReference>
<reference evidence="10 11" key="1">
    <citation type="submission" date="2018-06" db="EMBL/GenBank/DDBJ databases">
        <authorList>
            <consortium name="Pathogen Informatics"/>
            <person name="Doyle S."/>
        </authorList>
    </citation>
    <scope>NUCLEOTIDE SEQUENCE [LARGE SCALE GENOMIC DNA]</scope>
    <source>
        <strain evidence="10 11">NCTC10616</strain>
    </source>
</reference>
<evidence type="ECO:0000256" key="2">
    <source>
        <dbReference type="ARBA" id="ARBA00009959"/>
    </source>
</evidence>
<evidence type="ECO:0000256" key="3">
    <source>
        <dbReference type="ARBA" id="ARBA00022722"/>
    </source>
</evidence>
<comment type="subunit">
    <text evidence="9">Homodimer, forms a heterotetramer with a Cas1 homodimer.</text>
</comment>
<keyword evidence="6 9" id="KW-0378">Hydrolase</keyword>
<organism evidence="10 11">
    <name type="scientific">Neisseria lactamica</name>
    <dbReference type="NCBI Taxonomy" id="486"/>
    <lineage>
        <taxon>Bacteria</taxon>
        <taxon>Pseudomonadati</taxon>
        <taxon>Pseudomonadota</taxon>
        <taxon>Betaproteobacteria</taxon>
        <taxon>Neisseriales</taxon>
        <taxon>Neisseriaceae</taxon>
        <taxon>Neisseria</taxon>
    </lineage>
</organism>
<keyword evidence="3 9" id="KW-0540">Nuclease</keyword>
<dbReference type="GO" id="GO:0051607">
    <property type="term" value="P:defense response to virus"/>
    <property type="evidence" value="ECO:0007669"/>
    <property type="project" value="UniProtKB-UniRule"/>
</dbReference>
<dbReference type="CDD" id="cd09725">
    <property type="entry name" value="Cas2_I_II_III"/>
    <property type="match status" value="1"/>
</dbReference>
<evidence type="ECO:0000256" key="8">
    <source>
        <dbReference type="ARBA" id="ARBA00023118"/>
    </source>
</evidence>
<dbReference type="InterPro" id="IPR021127">
    <property type="entry name" value="CRISPR_associated_Cas2"/>
</dbReference>
<keyword evidence="11" id="KW-1185">Reference proteome</keyword>
<dbReference type="PANTHER" id="PTHR34405">
    <property type="entry name" value="CRISPR-ASSOCIATED ENDORIBONUCLEASE CAS2"/>
    <property type="match status" value="1"/>
</dbReference>
<dbReference type="SUPFAM" id="SSF143430">
    <property type="entry name" value="TTP0101/SSO1404-like"/>
    <property type="match status" value="1"/>
</dbReference>
<evidence type="ECO:0000256" key="1">
    <source>
        <dbReference type="ARBA" id="ARBA00001946"/>
    </source>
</evidence>
<name>A0A378VF13_NEILA</name>
<keyword evidence="4 9" id="KW-0479">Metal-binding</keyword>
<evidence type="ECO:0000256" key="9">
    <source>
        <dbReference type="HAMAP-Rule" id="MF_01471"/>
    </source>
</evidence>
<keyword evidence="5 9" id="KW-0255">Endonuclease</keyword>
<dbReference type="PANTHER" id="PTHR34405:SF3">
    <property type="entry name" value="CRISPR-ASSOCIATED ENDORIBONUCLEASE CAS2 3"/>
    <property type="match status" value="1"/>
</dbReference>
<keyword evidence="7 9" id="KW-0460">Magnesium</keyword>
<dbReference type="Pfam" id="PF09827">
    <property type="entry name" value="CRISPR_Cas2"/>
    <property type="match status" value="1"/>
</dbReference>
<dbReference type="GO" id="GO:0004521">
    <property type="term" value="F:RNA endonuclease activity"/>
    <property type="evidence" value="ECO:0007669"/>
    <property type="project" value="InterPro"/>
</dbReference>
<dbReference type="Proteomes" id="UP000254193">
    <property type="component" value="Unassembled WGS sequence"/>
</dbReference>
<sequence>MPSERNRLQTAWRDKKMLMLITYDISLENAEGQARLRRVAKLCQDYGVRVQYSVFECDIAPDQWVVLKDKLLKTYNPETDSLRFYHLGSKWRRKVEHHGAKPAVDIFKDTLIV</sequence>
<evidence type="ECO:0000313" key="11">
    <source>
        <dbReference type="Proteomes" id="UP000254193"/>
    </source>
</evidence>